<dbReference type="OrthoDB" id="1153097at2"/>
<dbReference type="SUPFAM" id="SSF51445">
    <property type="entry name" value="(Trans)glycosidases"/>
    <property type="match status" value="1"/>
</dbReference>
<reference evidence="10" key="1">
    <citation type="submission" date="2016-10" db="EMBL/GenBank/DDBJ databases">
        <authorList>
            <person name="Varghese N."/>
            <person name="Submissions S."/>
        </authorList>
    </citation>
    <scope>NUCLEOTIDE SEQUENCE [LARGE SCALE GENOMIC DNA]</scope>
    <source>
        <strain evidence="10">DSM 1565</strain>
    </source>
</reference>
<dbReference type="Pfam" id="PF00150">
    <property type="entry name" value="Cellulase"/>
    <property type="match status" value="1"/>
</dbReference>
<evidence type="ECO:0000256" key="2">
    <source>
        <dbReference type="ARBA" id="ARBA00022801"/>
    </source>
</evidence>
<keyword evidence="10" id="KW-1185">Reference proteome</keyword>
<dbReference type="PROSITE" id="PS00659">
    <property type="entry name" value="GLYCOSYL_HYDROL_F5"/>
    <property type="match status" value="1"/>
</dbReference>
<evidence type="ECO:0000259" key="8">
    <source>
        <dbReference type="Pfam" id="PF00150"/>
    </source>
</evidence>
<evidence type="ECO:0000256" key="6">
    <source>
        <dbReference type="ARBA" id="ARBA00023326"/>
    </source>
</evidence>
<dbReference type="GO" id="GO:0009986">
    <property type="term" value="C:cell surface"/>
    <property type="evidence" value="ECO:0007669"/>
    <property type="project" value="TreeGrafter"/>
</dbReference>
<dbReference type="InterPro" id="IPR050386">
    <property type="entry name" value="Glycosyl_hydrolase_5"/>
</dbReference>
<protein>
    <submittedName>
        <fullName evidence="9">Cellulase (Glycosyl hydrolase family 5)</fullName>
    </submittedName>
</protein>
<accession>A0A1I7NUV9</accession>
<evidence type="ECO:0000256" key="1">
    <source>
        <dbReference type="ARBA" id="ARBA00005641"/>
    </source>
</evidence>
<organism evidence="9 10">
    <name type="scientific">Hyphomicrobium facile</name>
    <dbReference type="NCBI Taxonomy" id="51670"/>
    <lineage>
        <taxon>Bacteria</taxon>
        <taxon>Pseudomonadati</taxon>
        <taxon>Pseudomonadota</taxon>
        <taxon>Alphaproteobacteria</taxon>
        <taxon>Hyphomicrobiales</taxon>
        <taxon>Hyphomicrobiaceae</taxon>
        <taxon>Hyphomicrobium</taxon>
    </lineage>
</organism>
<keyword evidence="5 7" id="KW-0326">Glycosidase</keyword>
<evidence type="ECO:0000256" key="5">
    <source>
        <dbReference type="ARBA" id="ARBA00023295"/>
    </source>
</evidence>
<keyword evidence="2 7" id="KW-0378">Hydrolase</keyword>
<proteinExistence type="inferred from homology"/>
<dbReference type="InterPro" id="IPR018087">
    <property type="entry name" value="Glyco_hydro_5_CS"/>
</dbReference>
<dbReference type="PROSITE" id="PS51318">
    <property type="entry name" value="TAT"/>
    <property type="match status" value="1"/>
</dbReference>
<comment type="similarity">
    <text evidence="1 7">Belongs to the glycosyl hydrolase 5 (cellulase A) family.</text>
</comment>
<dbReference type="AlphaFoldDB" id="A0A1I7NUV9"/>
<dbReference type="InterPro" id="IPR001547">
    <property type="entry name" value="Glyco_hydro_5"/>
</dbReference>
<evidence type="ECO:0000256" key="7">
    <source>
        <dbReference type="RuleBase" id="RU361153"/>
    </source>
</evidence>
<dbReference type="Proteomes" id="UP000199423">
    <property type="component" value="Unassembled WGS sequence"/>
</dbReference>
<evidence type="ECO:0000256" key="4">
    <source>
        <dbReference type="ARBA" id="ARBA00023277"/>
    </source>
</evidence>
<name>A0A1I7NUV9_9HYPH</name>
<dbReference type="EMBL" id="FPCH01000004">
    <property type="protein sequence ID" value="SFV38459.1"/>
    <property type="molecule type" value="Genomic_DNA"/>
</dbReference>
<dbReference type="RefSeq" id="WP_092869222.1">
    <property type="nucleotide sequence ID" value="NZ_FPCH01000004.1"/>
</dbReference>
<sequence>MSANLSRRNFIAGATAASAFLSSKLARAGDQSRFDVAGNQLRFGGRPIRLLGVGVGDPVYVRGERPLSDYDVLARDWRSTAVRISVHPGHWRHNREQTFVALDRDITAARAAGLFVIIDWHAIGFPGRYAEPVDPSWGLPLDAFESDDVLALDFWRHVSARFGNDPAILFELWNEPVYDGKLWRSTGEHWPVLKALWVRLISEIRSRSDAIIIVAGGRWAHDLKGVTKNLIDDERVIYSWHCYPNEDRGVASRWPDTLDGLPAVKPVVVTEWGFSRDGDDAIRGTPEDFGIPFTRDVLEPLKLHSMAWCFSSGATPRMLAPDGVSTTEYGAFVKDYLARASRPET</sequence>
<dbReference type="Gene3D" id="3.20.20.80">
    <property type="entry name" value="Glycosidases"/>
    <property type="match status" value="1"/>
</dbReference>
<keyword evidence="3" id="KW-0136">Cellulose degradation</keyword>
<evidence type="ECO:0000313" key="10">
    <source>
        <dbReference type="Proteomes" id="UP000199423"/>
    </source>
</evidence>
<dbReference type="GO" id="GO:0008422">
    <property type="term" value="F:beta-glucosidase activity"/>
    <property type="evidence" value="ECO:0007669"/>
    <property type="project" value="TreeGrafter"/>
</dbReference>
<dbReference type="PANTHER" id="PTHR31297:SF41">
    <property type="entry name" value="ENDOGLUCANASE, PUTATIVE (AFU_ORTHOLOGUE AFUA_5G01830)-RELATED"/>
    <property type="match status" value="1"/>
</dbReference>
<dbReference type="GO" id="GO:0030245">
    <property type="term" value="P:cellulose catabolic process"/>
    <property type="evidence" value="ECO:0007669"/>
    <property type="project" value="UniProtKB-KW"/>
</dbReference>
<dbReference type="STRING" id="51670.SAMN04488557_3677"/>
<dbReference type="GO" id="GO:0005576">
    <property type="term" value="C:extracellular region"/>
    <property type="evidence" value="ECO:0007669"/>
    <property type="project" value="TreeGrafter"/>
</dbReference>
<keyword evidence="6" id="KW-0624">Polysaccharide degradation</keyword>
<dbReference type="PANTHER" id="PTHR31297">
    <property type="entry name" value="GLUCAN ENDO-1,6-BETA-GLUCOSIDASE B"/>
    <property type="match status" value="1"/>
</dbReference>
<gene>
    <name evidence="9" type="ORF">SAMN04488557_3677</name>
</gene>
<keyword evidence="4" id="KW-0119">Carbohydrate metabolism</keyword>
<evidence type="ECO:0000313" key="9">
    <source>
        <dbReference type="EMBL" id="SFV38459.1"/>
    </source>
</evidence>
<evidence type="ECO:0000256" key="3">
    <source>
        <dbReference type="ARBA" id="ARBA00023001"/>
    </source>
</evidence>
<dbReference type="InterPro" id="IPR006311">
    <property type="entry name" value="TAT_signal"/>
</dbReference>
<dbReference type="InterPro" id="IPR017853">
    <property type="entry name" value="GH"/>
</dbReference>
<feature type="domain" description="Glycoside hydrolase family 5" evidence="8">
    <location>
        <begin position="66"/>
        <end position="278"/>
    </location>
</feature>